<keyword evidence="1" id="KW-0677">Repeat</keyword>
<dbReference type="Gene3D" id="1.25.10.10">
    <property type="entry name" value="Leucine-rich Repeat Variant"/>
    <property type="match status" value="1"/>
</dbReference>
<feature type="compositionally biased region" description="Low complexity" evidence="3">
    <location>
        <begin position="1"/>
        <end position="16"/>
    </location>
</feature>
<dbReference type="InterPro" id="IPR021133">
    <property type="entry name" value="HEAT_type_2"/>
</dbReference>
<gene>
    <name evidence="5" type="ORF">TIFTF001_010930</name>
</gene>
<dbReference type="InterPro" id="IPR011989">
    <property type="entry name" value="ARM-like"/>
</dbReference>
<protein>
    <recommendedName>
        <fullName evidence="4">TOG domain-containing protein</fullName>
    </recommendedName>
</protein>
<dbReference type="SUPFAM" id="SSF48371">
    <property type="entry name" value="ARM repeat"/>
    <property type="match status" value="1"/>
</dbReference>
<dbReference type="InterPro" id="IPR033337">
    <property type="entry name" value="TORTIFOLIA1/SINE1-2"/>
</dbReference>
<dbReference type="Pfam" id="PF24714">
    <property type="entry name" value="TOR1L1_N"/>
    <property type="match status" value="1"/>
</dbReference>
<dbReference type="InterPro" id="IPR034085">
    <property type="entry name" value="TOG"/>
</dbReference>
<sequence length="659" mass="71327">MSNSRRSSLGGSASASPQRAGSTQDLKHRVINCLNKLSDRDTLALAAAELDSIARTLSPDSFSPFLNWIHNTDDSSKTPVRKQCVNLLTLLSNSHGDALSPFLSKMISTVVRRLRDPDSAVRSACVDAVAAMATRITRPNFSSSFLKPLMETMSLEQDANSQIGAALCLAAAIEAAPFADAAQLRRSLPRLGKLAKGEGFKAKAALLVLIGSIVGAGGASGRGILDWLVPSLVEFLSSDDWAVRKAAAEALGRVATVEKDLAAQYKDSCLSSLESRRFDKVKVVRETMNQTLESWKDVSTGASEEIHVQSPTRSRSSSTDDNGISRFSPPLFKSTQDGGFKTTQSKKTVPTNRSPPSGSDGSFANSVKKGSPLKSNDKSATKVDQLKKPFGWKVEIAVPSAPSSKVAREDDNVGRNDLAVLDCRENEQFGNPKLETKHIREEKLHKFGGLRSGSRVVPFDEDEKRGCSEVVDGHVAEEVYDSPKDAEDLSLIREQLLQIENQQSSLLDLLQRFIGSSQSGLNSLETRVNGLEIVLEEMSYNMAVSSGRIPSTDSAENTCCKLPGADFLSSKFWRRAEGRYSSPRFSSSGTMSSPNKDASADFYKSDSRRFQLRNGGAFVSNPSADIQSNSRVLSSRMPKTTIQDSESVQVIKANGFHGA</sequence>
<accession>A0AA88DHS6</accession>
<dbReference type="InterPro" id="IPR057600">
    <property type="entry name" value="TORTIFOLIA1/SINE1-2_N"/>
</dbReference>
<name>A0AA88DHS6_FICCA</name>
<keyword evidence="6" id="KW-1185">Reference proteome</keyword>
<dbReference type="SMART" id="SM01349">
    <property type="entry name" value="TOG"/>
    <property type="match status" value="1"/>
</dbReference>
<dbReference type="PANTHER" id="PTHR31355:SF32">
    <property type="entry name" value="TORTIFOLIA1-LIKE PROTEIN 4"/>
    <property type="match status" value="1"/>
</dbReference>
<dbReference type="PANTHER" id="PTHR31355">
    <property type="entry name" value="MICROTUBULE-ASSOCIATED PROTEIN TORTIFOLIA1"/>
    <property type="match status" value="1"/>
</dbReference>
<evidence type="ECO:0000313" key="5">
    <source>
        <dbReference type="EMBL" id="GMN41709.1"/>
    </source>
</evidence>
<feature type="region of interest" description="Disordered" evidence="3">
    <location>
        <begin position="1"/>
        <end position="24"/>
    </location>
</feature>
<feature type="compositionally biased region" description="Polar residues" evidence="3">
    <location>
        <begin position="333"/>
        <end position="365"/>
    </location>
</feature>
<feature type="region of interest" description="Disordered" evidence="3">
    <location>
        <begin position="295"/>
        <end position="382"/>
    </location>
</feature>
<dbReference type="Proteomes" id="UP001187192">
    <property type="component" value="Unassembled WGS sequence"/>
</dbReference>
<evidence type="ECO:0000313" key="6">
    <source>
        <dbReference type="Proteomes" id="UP001187192"/>
    </source>
</evidence>
<dbReference type="GO" id="GO:0008017">
    <property type="term" value="F:microtubule binding"/>
    <property type="evidence" value="ECO:0007669"/>
    <property type="project" value="InterPro"/>
</dbReference>
<comment type="caution">
    <text evidence="5">The sequence shown here is derived from an EMBL/GenBank/DDBJ whole genome shotgun (WGS) entry which is preliminary data.</text>
</comment>
<evidence type="ECO:0000256" key="1">
    <source>
        <dbReference type="ARBA" id="ARBA00022737"/>
    </source>
</evidence>
<feature type="domain" description="TOG" evidence="4">
    <location>
        <begin position="49"/>
        <end position="287"/>
    </location>
</feature>
<dbReference type="AlphaFoldDB" id="A0AA88DHS6"/>
<feature type="compositionally biased region" description="Low complexity" evidence="3">
    <location>
        <begin position="312"/>
        <end position="321"/>
    </location>
</feature>
<proteinExistence type="predicted"/>
<organism evidence="5 6">
    <name type="scientific">Ficus carica</name>
    <name type="common">Common fig</name>
    <dbReference type="NCBI Taxonomy" id="3494"/>
    <lineage>
        <taxon>Eukaryota</taxon>
        <taxon>Viridiplantae</taxon>
        <taxon>Streptophyta</taxon>
        <taxon>Embryophyta</taxon>
        <taxon>Tracheophyta</taxon>
        <taxon>Spermatophyta</taxon>
        <taxon>Magnoliopsida</taxon>
        <taxon>eudicotyledons</taxon>
        <taxon>Gunneridae</taxon>
        <taxon>Pentapetalae</taxon>
        <taxon>rosids</taxon>
        <taxon>fabids</taxon>
        <taxon>Rosales</taxon>
        <taxon>Moraceae</taxon>
        <taxon>Ficeae</taxon>
        <taxon>Ficus</taxon>
    </lineage>
</organism>
<evidence type="ECO:0000259" key="4">
    <source>
        <dbReference type="SMART" id="SM01349"/>
    </source>
</evidence>
<feature type="repeat" description="HEAT" evidence="2">
    <location>
        <begin position="228"/>
        <end position="266"/>
    </location>
</feature>
<dbReference type="GO" id="GO:0005874">
    <property type="term" value="C:microtubule"/>
    <property type="evidence" value="ECO:0007669"/>
    <property type="project" value="InterPro"/>
</dbReference>
<reference evidence="5" key="1">
    <citation type="submission" date="2023-07" db="EMBL/GenBank/DDBJ databases">
        <title>draft genome sequence of fig (Ficus carica).</title>
        <authorList>
            <person name="Takahashi T."/>
            <person name="Nishimura K."/>
        </authorList>
    </citation>
    <scope>NUCLEOTIDE SEQUENCE</scope>
</reference>
<dbReference type="EMBL" id="BTGU01000013">
    <property type="protein sequence ID" value="GMN41709.1"/>
    <property type="molecule type" value="Genomic_DNA"/>
</dbReference>
<evidence type="ECO:0000256" key="2">
    <source>
        <dbReference type="PROSITE-ProRule" id="PRU00103"/>
    </source>
</evidence>
<dbReference type="InterPro" id="IPR016024">
    <property type="entry name" value="ARM-type_fold"/>
</dbReference>
<dbReference type="FunFam" id="1.25.10.10:FF:000549">
    <property type="entry name" value="ARM repeat superfamily protein"/>
    <property type="match status" value="1"/>
</dbReference>
<evidence type="ECO:0000256" key="3">
    <source>
        <dbReference type="SAM" id="MobiDB-lite"/>
    </source>
</evidence>
<dbReference type="PROSITE" id="PS50077">
    <property type="entry name" value="HEAT_REPEAT"/>
    <property type="match status" value="1"/>
</dbReference>